<accession>A0A919IQW9</accession>
<protein>
    <recommendedName>
        <fullName evidence="3">DUF4241 domain-containing protein</fullName>
    </recommendedName>
</protein>
<dbReference type="EMBL" id="BOMH01000041">
    <property type="protein sequence ID" value="GID67903.1"/>
    <property type="molecule type" value="Genomic_DNA"/>
</dbReference>
<keyword evidence="2" id="KW-1185">Reference proteome</keyword>
<gene>
    <name evidence="1" type="ORF">Acy02nite_57840</name>
</gene>
<dbReference type="InterPro" id="IPR025335">
    <property type="entry name" value="DUF4241"/>
</dbReference>
<sequence>MLPTGKVVGCDPLVPQAVPFVDEVAPGHYPLRAWVAVLFENGSESQRRTAALQLVVLDEPVAAWTMALLPGQEATSLSDDTFFGYPVDSGTGTLADQVAIETTAQWDFDQIEDTFIPAQIPHDPIEAVIAAVVDERTAANVYVVGSGWGDGAYATYVGRTEDGRIASFVTDFRVIPLD</sequence>
<reference evidence="1" key="1">
    <citation type="submission" date="2021-01" db="EMBL/GenBank/DDBJ databases">
        <title>Whole genome shotgun sequence of Actinoplanes cyaneus NBRC 14990.</title>
        <authorList>
            <person name="Komaki H."/>
            <person name="Tamura T."/>
        </authorList>
    </citation>
    <scope>NUCLEOTIDE SEQUENCE</scope>
    <source>
        <strain evidence="1">NBRC 14990</strain>
    </source>
</reference>
<organism evidence="1 2">
    <name type="scientific">Actinoplanes cyaneus</name>
    <dbReference type="NCBI Taxonomy" id="52696"/>
    <lineage>
        <taxon>Bacteria</taxon>
        <taxon>Bacillati</taxon>
        <taxon>Actinomycetota</taxon>
        <taxon>Actinomycetes</taxon>
        <taxon>Micromonosporales</taxon>
        <taxon>Micromonosporaceae</taxon>
        <taxon>Actinoplanes</taxon>
    </lineage>
</organism>
<dbReference type="Proteomes" id="UP000619479">
    <property type="component" value="Unassembled WGS sequence"/>
</dbReference>
<evidence type="ECO:0000313" key="2">
    <source>
        <dbReference type="Proteomes" id="UP000619479"/>
    </source>
</evidence>
<comment type="caution">
    <text evidence="1">The sequence shown here is derived from an EMBL/GenBank/DDBJ whole genome shotgun (WGS) entry which is preliminary data.</text>
</comment>
<evidence type="ECO:0008006" key="3">
    <source>
        <dbReference type="Google" id="ProtNLM"/>
    </source>
</evidence>
<proteinExistence type="predicted"/>
<dbReference type="AlphaFoldDB" id="A0A919IQW9"/>
<name>A0A919IQW9_9ACTN</name>
<dbReference type="Pfam" id="PF14025">
    <property type="entry name" value="DUF4241"/>
    <property type="match status" value="1"/>
</dbReference>
<evidence type="ECO:0000313" key="1">
    <source>
        <dbReference type="EMBL" id="GID67903.1"/>
    </source>
</evidence>